<dbReference type="InterPro" id="IPR015421">
    <property type="entry name" value="PyrdxlP-dep_Trfase_major"/>
</dbReference>
<evidence type="ECO:0000256" key="11">
    <source>
        <dbReference type="RuleBase" id="RU003693"/>
    </source>
</evidence>
<dbReference type="GO" id="GO:0009102">
    <property type="term" value="P:biotin biosynthetic process"/>
    <property type="evidence" value="ECO:0007669"/>
    <property type="project" value="UniProtKB-UniRule"/>
</dbReference>
<evidence type="ECO:0000256" key="6">
    <source>
        <dbReference type="ARBA" id="ARBA00022679"/>
    </source>
</evidence>
<dbReference type="InterPro" id="IPR001917">
    <property type="entry name" value="Aminotrans_II_pyridoxalP_BS"/>
</dbReference>
<dbReference type="KEGG" id="cyt:cce_4151"/>
<dbReference type="GO" id="GO:0008710">
    <property type="term" value="F:8-amino-7-oxononanoate synthase activity"/>
    <property type="evidence" value="ECO:0007669"/>
    <property type="project" value="UniProtKB-UniRule"/>
</dbReference>
<evidence type="ECO:0000256" key="9">
    <source>
        <dbReference type="ARBA" id="ARBA00047715"/>
    </source>
</evidence>
<dbReference type="EMBL" id="CP000806">
    <property type="protein sequence ID" value="ACB53499.1"/>
    <property type="molecule type" value="Genomic_DNA"/>
</dbReference>
<protein>
    <recommendedName>
        <fullName evidence="11">8-amino-7-ketopelargonate synthase</fullName>
        <ecNumber evidence="11">2.3.1.47</ecNumber>
    </recommendedName>
</protein>
<evidence type="ECO:0000256" key="10">
    <source>
        <dbReference type="PIRSR" id="PIRSR604723-51"/>
    </source>
</evidence>
<comment type="pathway">
    <text evidence="3 11">Cofactor biosynthesis; biotin biosynthesis.</text>
</comment>
<dbReference type="Gene3D" id="3.40.640.10">
    <property type="entry name" value="Type I PLP-dependent aspartate aminotransferase-like (Major domain)"/>
    <property type="match status" value="1"/>
</dbReference>
<evidence type="ECO:0000256" key="3">
    <source>
        <dbReference type="ARBA" id="ARBA00004746"/>
    </source>
</evidence>
<dbReference type="InterPro" id="IPR015422">
    <property type="entry name" value="PyrdxlP-dep_Trfase_small"/>
</dbReference>
<evidence type="ECO:0000256" key="5">
    <source>
        <dbReference type="ARBA" id="ARBA00011738"/>
    </source>
</evidence>
<comment type="catalytic activity">
    <reaction evidence="9 11">
        <text>6-carboxyhexanoyl-[ACP] + L-alanine + H(+) = (8S)-8-amino-7-oxononanoate + holo-[ACP] + CO2</text>
        <dbReference type="Rhea" id="RHEA:42288"/>
        <dbReference type="Rhea" id="RHEA-COMP:9685"/>
        <dbReference type="Rhea" id="RHEA-COMP:9955"/>
        <dbReference type="ChEBI" id="CHEBI:15378"/>
        <dbReference type="ChEBI" id="CHEBI:16526"/>
        <dbReference type="ChEBI" id="CHEBI:57972"/>
        <dbReference type="ChEBI" id="CHEBI:64479"/>
        <dbReference type="ChEBI" id="CHEBI:78846"/>
        <dbReference type="ChEBI" id="CHEBI:149468"/>
        <dbReference type="EC" id="2.3.1.47"/>
    </reaction>
</comment>
<comment type="similarity">
    <text evidence="4 11">Belongs to the class-II pyridoxal-phosphate-dependent aminotransferase family. BioF subfamily.</text>
</comment>
<comment type="function">
    <text evidence="2 11">Catalyzes the decarboxylative condensation of pimeloyl-[acyl-carrier protein] and L-alanine to produce 8-amino-7-oxononanoate (AON), [acyl-carrier protein], and carbon dioxide.</text>
</comment>
<evidence type="ECO:0000313" key="13">
    <source>
        <dbReference type="EMBL" id="ACB53499.1"/>
    </source>
</evidence>
<feature type="modified residue" description="N6-(pyridoxal phosphate)lysine" evidence="10">
    <location>
        <position position="255"/>
    </location>
</feature>
<dbReference type="SUPFAM" id="SSF53383">
    <property type="entry name" value="PLP-dependent transferases"/>
    <property type="match status" value="1"/>
</dbReference>
<dbReference type="AlphaFoldDB" id="B1WRQ8"/>
<dbReference type="InterPro" id="IPR004839">
    <property type="entry name" value="Aminotransferase_I/II_large"/>
</dbReference>
<dbReference type="GO" id="GO:0030170">
    <property type="term" value="F:pyridoxal phosphate binding"/>
    <property type="evidence" value="ECO:0007669"/>
    <property type="project" value="InterPro"/>
</dbReference>
<reference evidence="13 14" key="1">
    <citation type="journal article" date="2008" name="Proc. Natl. Acad. Sci. U.S.A.">
        <title>The genome of Cyanothece 51142, a unicellular diazotrophic cyanobacterium important in the marine nitrogen cycle.</title>
        <authorList>
            <person name="Welsh E.A."/>
            <person name="Liberton M."/>
            <person name="Stoeckel J."/>
            <person name="Loh T."/>
            <person name="Elvitigala T."/>
            <person name="Wang C."/>
            <person name="Wollam A."/>
            <person name="Fulton R.S."/>
            <person name="Clifton S.W."/>
            <person name="Jacobs J.M."/>
            <person name="Aurora R."/>
            <person name="Ghosh B.K."/>
            <person name="Sherman L.A."/>
            <person name="Smith R.D."/>
            <person name="Wilson R.K."/>
            <person name="Pakrasi H.B."/>
        </authorList>
    </citation>
    <scope>NUCLEOTIDE SEQUENCE [LARGE SCALE GENOMIC DNA]</scope>
    <source>
        <strain evidence="14">ATCC 51142 / BH68</strain>
    </source>
</reference>
<dbReference type="InterPro" id="IPR050087">
    <property type="entry name" value="AON_synthase_class-II"/>
</dbReference>
<dbReference type="Gene3D" id="3.90.1150.10">
    <property type="entry name" value="Aspartate Aminotransferase, domain 1"/>
    <property type="match status" value="1"/>
</dbReference>
<comment type="subunit">
    <text evidence="5 11">Homodimer.</text>
</comment>
<dbReference type="UniPathway" id="UPA00078"/>
<keyword evidence="14" id="KW-1185">Reference proteome</keyword>
<dbReference type="HOGENOM" id="CLU_015846_11_2_3"/>
<dbReference type="EC" id="2.3.1.47" evidence="11"/>
<evidence type="ECO:0000256" key="2">
    <source>
        <dbReference type="ARBA" id="ARBA00002513"/>
    </source>
</evidence>
<feature type="domain" description="Aminotransferase class I/classII large" evidence="12">
    <location>
        <begin position="57"/>
        <end position="395"/>
    </location>
</feature>
<keyword evidence="6 11" id="KW-0808">Transferase</keyword>
<evidence type="ECO:0000256" key="7">
    <source>
        <dbReference type="ARBA" id="ARBA00022756"/>
    </source>
</evidence>
<dbReference type="NCBIfam" id="TIGR00858">
    <property type="entry name" value="bioF"/>
    <property type="match status" value="1"/>
</dbReference>
<dbReference type="PANTHER" id="PTHR13693">
    <property type="entry name" value="CLASS II AMINOTRANSFERASE/8-AMINO-7-OXONONANOATE SYNTHASE"/>
    <property type="match status" value="1"/>
</dbReference>
<dbReference type="eggNOG" id="COG0156">
    <property type="taxonomic scope" value="Bacteria"/>
</dbReference>
<organism evidence="13 14">
    <name type="scientific">Crocosphaera subtropica (strain ATCC 51142 / BH68)</name>
    <name type="common">Cyanothece sp. (strain ATCC 51142)</name>
    <dbReference type="NCBI Taxonomy" id="43989"/>
    <lineage>
        <taxon>Bacteria</taxon>
        <taxon>Bacillati</taxon>
        <taxon>Cyanobacteriota</taxon>
        <taxon>Cyanophyceae</taxon>
        <taxon>Oscillatoriophycideae</taxon>
        <taxon>Chroococcales</taxon>
        <taxon>Aphanothecaceae</taxon>
        <taxon>Crocosphaera</taxon>
        <taxon>Crocosphaera subtropica</taxon>
    </lineage>
</organism>
<dbReference type="InterPro" id="IPR015424">
    <property type="entry name" value="PyrdxlP-dep_Trfase"/>
</dbReference>
<dbReference type="Proteomes" id="UP000001203">
    <property type="component" value="Chromosome circular"/>
</dbReference>
<dbReference type="Pfam" id="PF00155">
    <property type="entry name" value="Aminotran_1_2"/>
    <property type="match status" value="1"/>
</dbReference>
<dbReference type="PROSITE" id="PS00599">
    <property type="entry name" value="AA_TRANSFER_CLASS_2"/>
    <property type="match status" value="1"/>
</dbReference>
<dbReference type="PANTHER" id="PTHR13693:SF100">
    <property type="entry name" value="8-AMINO-7-OXONONANOATE SYNTHASE"/>
    <property type="match status" value="1"/>
</dbReference>
<dbReference type="CDD" id="cd06454">
    <property type="entry name" value="KBL_like"/>
    <property type="match status" value="1"/>
</dbReference>
<comment type="cofactor">
    <cofactor evidence="1 10 11">
        <name>pyridoxal 5'-phosphate</name>
        <dbReference type="ChEBI" id="CHEBI:597326"/>
    </cofactor>
</comment>
<evidence type="ECO:0000313" key="14">
    <source>
        <dbReference type="Proteomes" id="UP000001203"/>
    </source>
</evidence>
<evidence type="ECO:0000259" key="12">
    <source>
        <dbReference type="Pfam" id="PF00155"/>
    </source>
</evidence>
<evidence type="ECO:0000256" key="8">
    <source>
        <dbReference type="ARBA" id="ARBA00022898"/>
    </source>
</evidence>
<evidence type="ECO:0000256" key="4">
    <source>
        <dbReference type="ARBA" id="ARBA00010008"/>
    </source>
</evidence>
<name>B1WRQ8_CROS5</name>
<sequence>MPILQMRIMFMSGSINHNKKLEFIEKELQERRNNNNLRELNAIYPKDAVTAIKNGKPLINFSSNDYLGLSKHPQIITTSQDYLNRYGTGSTASRLVTGNYDIHKKLEEKIAKLCGKEAALLFNTGFQANSTIIPALVNQKSLVLCDRLVHNSILQGILLSKAQWKRYKHNDLSHLETLLKKAVSQGYNRILIITETVFSMEGDRSDVDSLIQLSQQYNTLLYLDDAHALGIMGDKGMGLTAQKPGIDISLGTFGKAMGSFGAFITTSKLMRDYLINCCPGFIYTTALPPAVIGSIDAAFDIIPSLDQEREYLLQKVDYLQNNLRNLGYQVINSSSPIIPVMIGNEKKTLQLSQFLEKNGILATAIRPPTVPQNTARIRLVLSSQHQPEHINYLIQLLQQYHES</sequence>
<accession>B1WRQ8</accession>
<proteinExistence type="inferred from homology"/>
<evidence type="ECO:0000256" key="1">
    <source>
        <dbReference type="ARBA" id="ARBA00001933"/>
    </source>
</evidence>
<gene>
    <name evidence="13" type="primary">bioF</name>
    <name evidence="13" type="ordered locus">cce_4151</name>
</gene>
<keyword evidence="7" id="KW-0093">Biotin biosynthesis</keyword>
<keyword evidence="8 10" id="KW-0663">Pyridoxal phosphate</keyword>
<dbReference type="STRING" id="43989.cce_4151"/>
<dbReference type="InterPro" id="IPR004723">
    <property type="entry name" value="AONS_Archaea/Proteobacteria"/>
</dbReference>